<evidence type="ECO:0000313" key="2">
    <source>
        <dbReference type="EMBL" id="PWJ48282.1"/>
    </source>
</evidence>
<proteinExistence type="predicted"/>
<feature type="compositionally biased region" description="Basic and acidic residues" evidence="1">
    <location>
        <begin position="43"/>
        <end position="55"/>
    </location>
</feature>
<dbReference type="EMBL" id="QGDQ01000031">
    <property type="protein sequence ID" value="PWJ48282.1"/>
    <property type="molecule type" value="Genomic_DNA"/>
</dbReference>
<name>A0A315ZSN0_9ACTN</name>
<comment type="caution">
    <text evidence="2">The sequence shown here is derived from an EMBL/GenBank/DDBJ whole genome shotgun (WGS) entry which is preliminary data.</text>
</comment>
<sequence length="68" mass="7325">MVGISGYGGAGKSTPGWALVQRAPGAVRLRGGDFLDIARFRRRSSDRDGVERDQLAQRCSHPSAPNSR</sequence>
<evidence type="ECO:0000256" key="1">
    <source>
        <dbReference type="SAM" id="MobiDB-lite"/>
    </source>
</evidence>
<dbReference type="AlphaFoldDB" id="A0A315ZSN0"/>
<keyword evidence="3" id="KW-1185">Reference proteome</keyword>
<dbReference type="SUPFAM" id="SSF53795">
    <property type="entry name" value="PEP carboxykinase-like"/>
    <property type="match status" value="1"/>
</dbReference>
<dbReference type="Proteomes" id="UP000245469">
    <property type="component" value="Unassembled WGS sequence"/>
</dbReference>
<feature type="region of interest" description="Disordered" evidence="1">
    <location>
        <begin position="43"/>
        <end position="68"/>
    </location>
</feature>
<reference evidence="2 3" key="1">
    <citation type="submission" date="2018-03" db="EMBL/GenBank/DDBJ databases">
        <title>Genomic Encyclopedia of Archaeal and Bacterial Type Strains, Phase II (KMG-II): from individual species to whole genera.</title>
        <authorList>
            <person name="Goeker M."/>
        </authorList>
    </citation>
    <scope>NUCLEOTIDE SEQUENCE [LARGE SCALE GENOMIC DNA]</scope>
    <source>
        <strain evidence="2 3">DSM 44889</strain>
    </source>
</reference>
<protein>
    <submittedName>
        <fullName evidence="2">Uncharacterized protein</fullName>
    </submittedName>
</protein>
<accession>A0A315ZSN0</accession>
<organism evidence="2 3">
    <name type="scientific">Quadrisphaera granulorum</name>
    <dbReference type="NCBI Taxonomy" id="317664"/>
    <lineage>
        <taxon>Bacteria</taxon>
        <taxon>Bacillati</taxon>
        <taxon>Actinomycetota</taxon>
        <taxon>Actinomycetes</taxon>
        <taxon>Kineosporiales</taxon>
        <taxon>Kineosporiaceae</taxon>
        <taxon>Quadrisphaera</taxon>
    </lineage>
</organism>
<evidence type="ECO:0000313" key="3">
    <source>
        <dbReference type="Proteomes" id="UP000245469"/>
    </source>
</evidence>
<gene>
    <name evidence="2" type="ORF">BXY45_1316</name>
</gene>